<evidence type="ECO:0000259" key="1">
    <source>
        <dbReference type="SMART" id="SM00974"/>
    </source>
</evidence>
<feature type="domain" description="Bacteriophage T5 Orf172 DNA-binding" evidence="1">
    <location>
        <begin position="143"/>
        <end position="223"/>
    </location>
</feature>
<reference evidence="2 3" key="1">
    <citation type="submission" date="2024-09" db="EMBL/GenBank/DDBJ databases">
        <authorList>
            <person name="Sun Q."/>
            <person name="Mori K."/>
        </authorList>
    </citation>
    <scope>NUCLEOTIDE SEQUENCE [LARGE SCALE GENOMIC DNA]</scope>
    <source>
        <strain evidence="2 3">JCM 3028</strain>
    </source>
</reference>
<evidence type="ECO:0000313" key="3">
    <source>
        <dbReference type="Proteomes" id="UP001589610"/>
    </source>
</evidence>
<dbReference type="Proteomes" id="UP001589610">
    <property type="component" value="Unassembled WGS sequence"/>
</dbReference>
<name>A0ABV5TS40_9ACTN</name>
<evidence type="ECO:0000313" key="2">
    <source>
        <dbReference type="EMBL" id="MFB9681240.1"/>
    </source>
</evidence>
<keyword evidence="3" id="KW-1185">Reference proteome</keyword>
<sequence>MEWKCRNYISHSKALIDFSGTEPKIIGCLECDWREVRGDADGWNREERCVVALASRPGRCDNLAVIGGHCWRHRQGTLSDQTLYQHFRAWPEDLPQLYRLLLEQALRTAGIAYSDRDLVEQMIARGNEIRVTPERGASLVYFVEREGLIKIGTTTNLANRLKSISKGSSMPAGMTVGPVELLATEPGGRAVEGRLHGRFRKTRIHGTEWFRPSKALRNYIDDLARFQKNPDHFLRRVSVA</sequence>
<dbReference type="RefSeq" id="WP_344747686.1">
    <property type="nucleotide sequence ID" value="NZ_BAAAWW010000136.1"/>
</dbReference>
<organism evidence="2 3">
    <name type="scientific">Streptosporangium vulgare</name>
    <dbReference type="NCBI Taxonomy" id="46190"/>
    <lineage>
        <taxon>Bacteria</taxon>
        <taxon>Bacillati</taxon>
        <taxon>Actinomycetota</taxon>
        <taxon>Actinomycetes</taxon>
        <taxon>Streptosporangiales</taxon>
        <taxon>Streptosporangiaceae</taxon>
        <taxon>Streptosporangium</taxon>
    </lineage>
</organism>
<dbReference type="SMART" id="SM00974">
    <property type="entry name" value="T5orf172"/>
    <property type="match status" value="1"/>
</dbReference>
<dbReference type="InterPro" id="IPR018306">
    <property type="entry name" value="Phage_T5_Orf172_DNA-bd"/>
</dbReference>
<comment type="caution">
    <text evidence="2">The sequence shown here is derived from an EMBL/GenBank/DDBJ whole genome shotgun (WGS) entry which is preliminary data.</text>
</comment>
<dbReference type="Pfam" id="PF13455">
    <property type="entry name" value="MUG113"/>
    <property type="match status" value="1"/>
</dbReference>
<proteinExistence type="predicted"/>
<dbReference type="EMBL" id="JBHMBS010000031">
    <property type="protein sequence ID" value="MFB9681240.1"/>
    <property type="molecule type" value="Genomic_DNA"/>
</dbReference>
<gene>
    <name evidence="2" type="ORF">ACFFRH_37670</name>
</gene>
<accession>A0ABV5TS40</accession>
<protein>
    <submittedName>
        <fullName evidence="2">GIY-YIG nuclease family protein</fullName>
    </submittedName>
</protein>